<dbReference type="GO" id="GO:0043200">
    <property type="term" value="P:response to amino acid"/>
    <property type="evidence" value="ECO:0007669"/>
    <property type="project" value="TreeGrafter"/>
</dbReference>
<dbReference type="InterPro" id="IPR019888">
    <property type="entry name" value="Tscrpt_reg_AsnC-like"/>
</dbReference>
<dbReference type="InterPro" id="IPR000485">
    <property type="entry name" value="AsnC-type_HTH_dom"/>
</dbReference>
<dbReference type="SUPFAM" id="SSF54909">
    <property type="entry name" value="Dimeric alpha+beta barrel"/>
    <property type="match status" value="1"/>
</dbReference>
<dbReference type="PROSITE" id="PS00519">
    <property type="entry name" value="HTH_ASNC_1"/>
    <property type="match status" value="1"/>
</dbReference>
<dbReference type="Pfam" id="PF13412">
    <property type="entry name" value="HTH_24"/>
    <property type="match status" value="1"/>
</dbReference>
<keyword evidence="1" id="KW-0805">Transcription regulation</keyword>
<dbReference type="EMBL" id="BJLJ01000006">
    <property type="protein sequence ID" value="GEA67397.1"/>
    <property type="molecule type" value="Genomic_DNA"/>
</dbReference>
<dbReference type="GO" id="GO:0043565">
    <property type="term" value="F:sequence-specific DNA binding"/>
    <property type="evidence" value="ECO:0007669"/>
    <property type="project" value="InterPro"/>
</dbReference>
<dbReference type="InterPro" id="IPR036390">
    <property type="entry name" value="WH_DNA-bd_sf"/>
</dbReference>
<dbReference type="InterPro" id="IPR011008">
    <property type="entry name" value="Dimeric_a/b-barrel"/>
</dbReference>
<dbReference type="SUPFAM" id="SSF46785">
    <property type="entry name" value="Winged helix' DNA-binding domain"/>
    <property type="match status" value="1"/>
</dbReference>
<organism evidence="5 6">
    <name type="scientific">Acinetobacter pittii</name>
    <name type="common">Acinetobacter genomosp. 3</name>
    <dbReference type="NCBI Taxonomy" id="48296"/>
    <lineage>
        <taxon>Bacteria</taxon>
        <taxon>Pseudomonadati</taxon>
        <taxon>Pseudomonadota</taxon>
        <taxon>Gammaproteobacteria</taxon>
        <taxon>Moraxellales</taxon>
        <taxon>Moraxellaceae</taxon>
        <taxon>Acinetobacter</taxon>
        <taxon>Acinetobacter calcoaceticus/baumannii complex</taxon>
    </lineage>
</organism>
<dbReference type="PANTHER" id="PTHR30154">
    <property type="entry name" value="LEUCINE-RESPONSIVE REGULATORY PROTEIN"/>
    <property type="match status" value="1"/>
</dbReference>
<dbReference type="PRINTS" id="PR00033">
    <property type="entry name" value="HTHASNC"/>
</dbReference>
<evidence type="ECO:0000259" key="4">
    <source>
        <dbReference type="PROSITE" id="PS50956"/>
    </source>
</evidence>
<dbReference type="PANTHER" id="PTHR30154:SF34">
    <property type="entry name" value="TRANSCRIPTIONAL REGULATOR AZLB"/>
    <property type="match status" value="1"/>
</dbReference>
<keyword evidence="2" id="KW-0238">DNA-binding</keyword>
<evidence type="ECO:0000313" key="5">
    <source>
        <dbReference type="EMBL" id="GEA67397.1"/>
    </source>
</evidence>
<accession>A0A4Y3J770</accession>
<proteinExistence type="predicted"/>
<dbReference type="InterPro" id="IPR036388">
    <property type="entry name" value="WH-like_DNA-bd_sf"/>
</dbReference>
<dbReference type="InterPro" id="IPR011991">
    <property type="entry name" value="ArsR-like_HTH"/>
</dbReference>
<dbReference type="Gene3D" id="3.30.70.920">
    <property type="match status" value="1"/>
</dbReference>
<dbReference type="SMART" id="SM00344">
    <property type="entry name" value="HTH_ASNC"/>
    <property type="match status" value="1"/>
</dbReference>
<gene>
    <name evidence="5" type="ORF">PA3_15550</name>
</gene>
<feature type="domain" description="HTH asnC-type" evidence="4">
    <location>
        <begin position="6"/>
        <end position="67"/>
    </location>
</feature>
<dbReference type="GO" id="GO:0006355">
    <property type="term" value="P:regulation of DNA-templated transcription"/>
    <property type="evidence" value="ECO:0007669"/>
    <property type="project" value="UniProtKB-ARBA"/>
</dbReference>
<dbReference type="InterPro" id="IPR019887">
    <property type="entry name" value="Tscrpt_reg_AsnC/Lrp_C"/>
</dbReference>
<dbReference type="InterPro" id="IPR019885">
    <property type="entry name" value="Tscrpt_reg_HTH_AsnC-type_CS"/>
</dbReference>
<dbReference type="Proteomes" id="UP000317717">
    <property type="component" value="Unassembled WGS sequence"/>
</dbReference>
<dbReference type="CDD" id="cd00090">
    <property type="entry name" value="HTH_ARSR"/>
    <property type="match status" value="1"/>
</dbReference>
<name>A0A4Y3J770_ACIPI</name>
<dbReference type="Pfam" id="PF01037">
    <property type="entry name" value="AsnC_trans_reg"/>
    <property type="match status" value="1"/>
</dbReference>
<keyword evidence="3" id="KW-0804">Transcription</keyword>
<dbReference type="AlphaFoldDB" id="A0A4Y3J770"/>
<evidence type="ECO:0000256" key="2">
    <source>
        <dbReference type="ARBA" id="ARBA00023125"/>
    </source>
</evidence>
<evidence type="ECO:0000313" key="6">
    <source>
        <dbReference type="Proteomes" id="UP000317717"/>
    </source>
</evidence>
<dbReference type="Gene3D" id="1.10.10.10">
    <property type="entry name" value="Winged helix-like DNA-binding domain superfamily/Winged helix DNA-binding domain"/>
    <property type="match status" value="1"/>
</dbReference>
<reference evidence="5 6" key="1">
    <citation type="submission" date="2019-06" db="EMBL/GenBank/DDBJ databases">
        <title>Whole genome shotgun sequence of Acinetobacter pittii NBRC 110514.</title>
        <authorList>
            <person name="Hosoyama A."/>
            <person name="Uohara A."/>
            <person name="Ohji S."/>
            <person name="Ichikawa N."/>
        </authorList>
    </citation>
    <scope>NUCLEOTIDE SEQUENCE [LARGE SCALE GENOMIC DNA]</scope>
    <source>
        <strain evidence="5 6">NBRC 110514</strain>
    </source>
</reference>
<dbReference type="RefSeq" id="WP_141315394.1">
    <property type="nucleotide sequence ID" value="NZ_BJLJ01000006.1"/>
</dbReference>
<dbReference type="GO" id="GO:0005829">
    <property type="term" value="C:cytosol"/>
    <property type="evidence" value="ECO:0007669"/>
    <property type="project" value="TreeGrafter"/>
</dbReference>
<evidence type="ECO:0000256" key="3">
    <source>
        <dbReference type="ARBA" id="ARBA00023163"/>
    </source>
</evidence>
<sequence length="155" mass="17962">MSQVQLDQFDLKILKIIQEDARIAQKDLGERVNLSTAAVNRRLKKLSDEGVIKSYTANIEPVYIGLPITIIAMVEILSEQHEHLDITRKLFSNCEYIQQSYYVAGEWDFVLIFQVKDMDQYTDLSEELFIKNNNVKRFKTLVAMKKDKASLSIPF</sequence>
<evidence type="ECO:0000256" key="1">
    <source>
        <dbReference type="ARBA" id="ARBA00023015"/>
    </source>
</evidence>
<protein>
    <submittedName>
        <fullName evidence="5">AsnC family transcriptional regulator</fullName>
    </submittedName>
</protein>
<dbReference type="PROSITE" id="PS50956">
    <property type="entry name" value="HTH_ASNC_2"/>
    <property type="match status" value="1"/>
</dbReference>
<comment type="caution">
    <text evidence="5">The sequence shown here is derived from an EMBL/GenBank/DDBJ whole genome shotgun (WGS) entry which is preliminary data.</text>
</comment>